<keyword evidence="5" id="KW-0804">Transcription</keyword>
<dbReference type="GO" id="GO:0005634">
    <property type="term" value="C:nucleus"/>
    <property type="evidence" value="ECO:0000318"/>
    <property type="project" value="GO_Central"/>
</dbReference>
<evidence type="ECO:0000256" key="2">
    <source>
        <dbReference type="ARBA" id="ARBA00022737"/>
    </source>
</evidence>
<dbReference type="PROSITE" id="PS50811">
    <property type="entry name" value="WRKY"/>
    <property type="match status" value="2"/>
</dbReference>
<evidence type="ECO:0000256" key="4">
    <source>
        <dbReference type="ARBA" id="ARBA00023125"/>
    </source>
</evidence>
<dbReference type="PANTHER" id="PTHR31221:SF309">
    <property type="entry name" value="WRKY TRANSCRIPTION FACTOR 32-RELATED"/>
    <property type="match status" value="1"/>
</dbReference>
<feature type="compositionally biased region" description="Polar residues" evidence="7">
    <location>
        <begin position="468"/>
        <end position="483"/>
    </location>
</feature>
<protein>
    <submittedName>
        <fullName evidence="9">(wild Malaysian banana) hypothetical protein</fullName>
    </submittedName>
</protein>
<dbReference type="EnsemblPlants" id="Ma10_t03630.1">
    <property type="protein sequence ID" value="Ma10_p03630.1"/>
    <property type="gene ID" value="Ma10_g03630"/>
</dbReference>
<dbReference type="Pfam" id="PF03106">
    <property type="entry name" value="WRKY"/>
    <property type="match status" value="2"/>
</dbReference>
<dbReference type="AlphaFoldDB" id="A0A804KS88"/>
<feature type="region of interest" description="Disordered" evidence="7">
    <location>
        <begin position="468"/>
        <end position="500"/>
    </location>
</feature>
<proteinExistence type="predicted"/>
<dbReference type="OrthoDB" id="764896at2759"/>
<organism evidence="10 11">
    <name type="scientific">Musa acuminata subsp. malaccensis</name>
    <name type="common">Wild banana</name>
    <name type="synonym">Musa malaccensis</name>
    <dbReference type="NCBI Taxonomy" id="214687"/>
    <lineage>
        <taxon>Eukaryota</taxon>
        <taxon>Viridiplantae</taxon>
        <taxon>Streptophyta</taxon>
        <taxon>Embryophyta</taxon>
        <taxon>Tracheophyta</taxon>
        <taxon>Spermatophyta</taxon>
        <taxon>Magnoliopsida</taxon>
        <taxon>Liliopsida</taxon>
        <taxon>Zingiberales</taxon>
        <taxon>Musaceae</taxon>
        <taxon>Musa</taxon>
    </lineage>
</organism>
<dbReference type="InParanoid" id="A0A804KS88"/>
<dbReference type="SMART" id="SM00774">
    <property type="entry name" value="WRKY"/>
    <property type="match status" value="2"/>
</dbReference>
<keyword evidence="4" id="KW-0238">DNA-binding</keyword>
<evidence type="ECO:0000313" key="10">
    <source>
        <dbReference type="EnsemblPlants" id="Ma10_p03630.1"/>
    </source>
</evidence>
<dbReference type="PANTHER" id="PTHR31221">
    <property type="entry name" value="WRKY TRANSCRIPTION FACTOR PROTEIN 1-RELATED"/>
    <property type="match status" value="1"/>
</dbReference>
<dbReference type="InterPro" id="IPR003657">
    <property type="entry name" value="WRKY_dom"/>
</dbReference>
<dbReference type="Proteomes" id="UP000012960">
    <property type="component" value="Unplaced"/>
</dbReference>
<evidence type="ECO:0000256" key="6">
    <source>
        <dbReference type="ARBA" id="ARBA00023242"/>
    </source>
</evidence>
<dbReference type="GO" id="GO:0000976">
    <property type="term" value="F:transcription cis-regulatory region binding"/>
    <property type="evidence" value="ECO:0000318"/>
    <property type="project" value="GO_Central"/>
</dbReference>
<evidence type="ECO:0000256" key="1">
    <source>
        <dbReference type="ARBA" id="ARBA00004123"/>
    </source>
</evidence>
<feature type="region of interest" description="Disordered" evidence="7">
    <location>
        <begin position="150"/>
        <end position="173"/>
    </location>
</feature>
<name>A0A804KS88_MUSAM</name>
<dbReference type="OMA" id="DGPVPMI"/>
<feature type="compositionally biased region" description="Basic and acidic residues" evidence="7">
    <location>
        <begin position="289"/>
        <end position="305"/>
    </location>
</feature>
<dbReference type="Gramene" id="Ma10_t03630.1">
    <property type="protein sequence ID" value="Ma10_p03630.1"/>
    <property type="gene ID" value="Ma10_g03630"/>
</dbReference>
<dbReference type="InterPro" id="IPR036576">
    <property type="entry name" value="WRKY_dom_sf"/>
</dbReference>
<feature type="domain" description="WRKY" evidence="8">
    <location>
        <begin position="158"/>
        <end position="222"/>
    </location>
</feature>
<comment type="subcellular location">
    <subcellularLocation>
        <location evidence="1">Nucleus</location>
    </subcellularLocation>
</comment>
<evidence type="ECO:0000313" key="9">
    <source>
        <dbReference type="EMBL" id="CAG1852807.1"/>
    </source>
</evidence>
<accession>A0A804KS88</accession>
<feature type="compositionally biased region" description="Polar residues" evidence="7">
    <location>
        <begin position="257"/>
        <end position="273"/>
    </location>
</feature>
<feature type="region of interest" description="Disordered" evidence="7">
    <location>
        <begin position="214"/>
        <end position="273"/>
    </location>
</feature>
<feature type="compositionally biased region" description="Polar residues" evidence="7">
    <location>
        <begin position="393"/>
        <end position="409"/>
    </location>
</feature>
<feature type="region of interest" description="Disordered" evidence="7">
    <location>
        <begin position="1"/>
        <end position="59"/>
    </location>
</feature>
<sequence>MAEEKASLAGTESARASSSSVEEEHSLPDPVAAVEGGGPEASPSPSPSPANADGRSFSQLLAGAMASPAASPRPAPIVTVPVVAVPCFLAPAALVESQGFSGQFAMTHQAVLATVTAQAQMQAQAACPSSSNSVTNSFPQPLLSTVSPMPLQQLPPQTPKKTPGDVYNWRKYGQKQVKSSDNARSYYRCTDSNCSAKKKVEHCPDGTVVEVIYRGKHNHDPPQKHRYTRDRGAQSSGPPVENESLDNPSTEPDESDPSTCKAEQNSNNETPKQQLYCSSDCEFDAGAKSEEDIAEEPDPKRRLSENSKSSSAPILKTIREYIVQTEIDVRHLSDGYKWRKYGQKMVKGNHNPRSYYRCTHSGCPVRKHVERVSHDAKALLITYEGEHNHDQPTSKPASDPPLTTSQSNVAAGMSSEQLSTSNSLSVEQSSKESCQNIVVEEVAGDKKLELGGDGALESAQALLSIGFSSSSTEGTGRNNSESMKSPILTENRAAASVQNT</sequence>
<feature type="domain" description="WRKY" evidence="8">
    <location>
        <begin position="327"/>
        <end position="392"/>
    </location>
</feature>
<evidence type="ECO:0000256" key="7">
    <source>
        <dbReference type="SAM" id="MobiDB-lite"/>
    </source>
</evidence>
<reference evidence="10" key="2">
    <citation type="submission" date="2021-05" db="UniProtKB">
        <authorList>
            <consortium name="EnsemblPlants"/>
        </authorList>
    </citation>
    <scope>IDENTIFICATION</scope>
    <source>
        <strain evidence="10">subsp. malaccensis</strain>
    </source>
</reference>
<evidence type="ECO:0000259" key="8">
    <source>
        <dbReference type="PROSITE" id="PS50811"/>
    </source>
</evidence>
<keyword evidence="11" id="KW-1185">Reference proteome</keyword>
<keyword evidence="2" id="KW-0677">Repeat</keyword>
<feature type="region of interest" description="Disordered" evidence="7">
    <location>
        <begin position="289"/>
        <end position="310"/>
    </location>
</feature>
<gene>
    <name evidence="9" type="ORF">GSMUA_310330.1</name>
</gene>
<evidence type="ECO:0000256" key="5">
    <source>
        <dbReference type="ARBA" id="ARBA00023163"/>
    </source>
</evidence>
<keyword evidence="6" id="KW-0539">Nucleus</keyword>
<dbReference type="Gene3D" id="2.20.25.80">
    <property type="entry name" value="WRKY domain"/>
    <property type="match status" value="2"/>
</dbReference>
<feature type="region of interest" description="Disordered" evidence="7">
    <location>
        <begin position="385"/>
        <end position="432"/>
    </location>
</feature>
<reference evidence="9" key="1">
    <citation type="submission" date="2021-03" db="EMBL/GenBank/DDBJ databases">
        <authorList>
            <consortium name="Genoscope - CEA"/>
            <person name="William W."/>
        </authorList>
    </citation>
    <scope>NUCLEOTIDE SEQUENCE</scope>
    <source>
        <strain evidence="9">Doubled-haploid Pahang</strain>
    </source>
</reference>
<evidence type="ECO:0000313" key="11">
    <source>
        <dbReference type="Proteomes" id="UP000012960"/>
    </source>
</evidence>
<dbReference type="EMBL" id="HG996476">
    <property type="protein sequence ID" value="CAG1852807.1"/>
    <property type="molecule type" value="Genomic_DNA"/>
</dbReference>
<dbReference type="GO" id="GO:0003700">
    <property type="term" value="F:DNA-binding transcription factor activity"/>
    <property type="evidence" value="ECO:0000318"/>
    <property type="project" value="GO_Central"/>
</dbReference>
<dbReference type="GO" id="GO:0006355">
    <property type="term" value="P:regulation of DNA-templated transcription"/>
    <property type="evidence" value="ECO:0000318"/>
    <property type="project" value="GO_Central"/>
</dbReference>
<dbReference type="SUPFAM" id="SSF118290">
    <property type="entry name" value="WRKY DNA-binding domain"/>
    <property type="match status" value="2"/>
</dbReference>
<keyword evidence="3" id="KW-0805">Transcription regulation</keyword>
<evidence type="ECO:0000256" key="3">
    <source>
        <dbReference type="ARBA" id="ARBA00023015"/>
    </source>
</evidence>
<dbReference type="FunFam" id="2.20.25.80:FF:000006">
    <property type="entry name" value="WRKY transcription factor"/>
    <property type="match status" value="2"/>
</dbReference>
<dbReference type="InterPro" id="IPR044810">
    <property type="entry name" value="WRKY_plant"/>
</dbReference>
<feature type="compositionally biased region" description="Low complexity" evidence="7">
    <location>
        <begin position="414"/>
        <end position="425"/>
    </location>
</feature>
<feature type="compositionally biased region" description="Low complexity" evidence="7">
    <location>
        <begin position="150"/>
        <end position="161"/>
    </location>
</feature>